<dbReference type="Pfam" id="PF01949">
    <property type="entry name" value="Endo_dU"/>
    <property type="match status" value="1"/>
</dbReference>
<proteinExistence type="inferred from homology"/>
<dbReference type="KEGG" id="fpl:Ferp_1616"/>
<reference evidence="3" key="1">
    <citation type="submission" date="2010-02" db="EMBL/GenBank/DDBJ databases">
        <title>Complete sequence of Ferroglobus placidus DSM 10642.</title>
        <authorList>
            <consortium name="US DOE Joint Genome Institute"/>
            <person name="Lucas S."/>
            <person name="Copeland A."/>
            <person name="Lapidus A."/>
            <person name="Cheng J.-F."/>
            <person name="Bruce D."/>
            <person name="Goodwin L."/>
            <person name="Pitluck S."/>
            <person name="Saunders E."/>
            <person name="Brettin T."/>
            <person name="Detter J.C."/>
            <person name="Han C."/>
            <person name="Tapia R."/>
            <person name="Larimer F."/>
            <person name="Land M."/>
            <person name="Hauser L."/>
            <person name="Kyrpides N."/>
            <person name="Ivanova N."/>
            <person name="Holmes D."/>
            <person name="Lovley D."/>
            <person name="Kyrpides N."/>
            <person name="Anderson I.J."/>
            <person name="Woyke T."/>
        </authorList>
    </citation>
    <scope>NUCLEOTIDE SEQUENCE [LARGE SCALE GENOMIC DNA]</scope>
    <source>
        <strain evidence="3">DSM 10642 / AEDII12DO</strain>
    </source>
</reference>
<dbReference type="RefSeq" id="WP_012966105.1">
    <property type="nucleotide sequence ID" value="NC_013849.1"/>
</dbReference>
<dbReference type="PIRSF" id="PIRSF006380">
    <property type="entry name" value="UCP006380"/>
    <property type="match status" value="1"/>
</dbReference>
<evidence type="ECO:0000256" key="1">
    <source>
        <dbReference type="HAMAP-Rule" id="MF_00582"/>
    </source>
</evidence>
<dbReference type="PaxDb" id="589924-Ferp_1616"/>
<evidence type="ECO:0000313" key="2">
    <source>
        <dbReference type="EMBL" id="ADC65765.1"/>
    </source>
</evidence>
<dbReference type="Proteomes" id="UP000002613">
    <property type="component" value="Chromosome"/>
</dbReference>
<dbReference type="STRING" id="589924.Ferp_1616"/>
<sequence length="182" mass="20608">MKKRVRVVGFDDSFKGDDCYLVGCVTESRYVEGFMVERILVDGFDATEKIVKMILKSKFREQLKCIFLSGITFGGFNVVDIEEIFEKTGVPVVVIMRKKPNMEKIREAIKNVPMPEMRLKLFEKAGEIYELDNLFVQIKGCNLDFAKEVIKETTAKGNVPEALRIAHLVASAIIHGESRGKV</sequence>
<dbReference type="PANTHER" id="PTHR39518">
    <property type="entry name" value="UPF0215 PROTEIN MJ1150"/>
    <property type="match status" value="1"/>
</dbReference>
<dbReference type="eggNOG" id="arCOG00928">
    <property type="taxonomic scope" value="Archaea"/>
</dbReference>
<dbReference type="OrthoDB" id="15207at2157"/>
<protein>
    <recommendedName>
        <fullName evidence="1">UPF0215 protein Ferp_1616</fullName>
    </recommendedName>
</protein>
<dbReference type="AlphaFoldDB" id="D3RZ52"/>
<dbReference type="HAMAP" id="MF_00582">
    <property type="entry name" value="UPF0215"/>
    <property type="match status" value="1"/>
</dbReference>
<dbReference type="HOGENOM" id="CLU_095956_1_0_2"/>
<dbReference type="GeneID" id="8779137"/>
<name>D3RZ52_FERPA</name>
<accession>D3RZ52</accession>
<reference evidence="2 3" key="2">
    <citation type="journal article" date="2011" name="Stand. Genomic Sci.">
        <title>Complete genome sequence of Ferroglobus placidus AEDII12DO.</title>
        <authorList>
            <person name="Anderson I."/>
            <person name="Risso C."/>
            <person name="Holmes D."/>
            <person name="Lucas S."/>
            <person name="Copeland A."/>
            <person name="Lapidus A."/>
            <person name="Cheng J.F."/>
            <person name="Bruce D."/>
            <person name="Goodwin L."/>
            <person name="Pitluck S."/>
            <person name="Saunders E."/>
            <person name="Brettin T."/>
            <person name="Detter J.C."/>
            <person name="Han C."/>
            <person name="Tapia R."/>
            <person name="Larimer F."/>
            <person name="Land M."/>
            <person name="Hauser L."/>
            <person name="Woyke T."/>
            <person name="Lovley D."/>
            <person name="Kyrpides N."/>
            <person name="Ivanova N."/>
        </authorList>
    </citation>
    <scope>NUCLEOTIDE SEQUENCE [LARGE SCALE GENOMIC DNA]</scope>
    <source>
        <strain evidence="3">DSM 10642 / AEDII12DO</strain>
    </source>
</reference>
<comment type="similarity">
    <text evidence="1">Belongs to the UPF0215 family.</text>
</comment>
<dbReference type="Gene3D" id="3.30.2170.10">
    <property type="entry name" value="archaeoglobus fulgidus dsm 4304 superfamily"/>
    <property type="match status" value="1"/>
</dbReference>
<dbReference type="EMBL" id="CP001899">
    <property type="protein sequence ID" value="ADC65765.1"/>
    <property type="molecule type" value="Genomic_DNA"/>
</dbReference>
<evidence type="ECO:0000313" key="3">
    <source>
        <dbReference type="Proteomes" id="UP000002613"/>
    </source>
</evidence>
<dbReference type="PANTHER" id="PTHR39518:SF2">
    <property type="entry name" value="UPF0215 PROTEIN MJ1150"/>
    <property type="match status" value="1"/>
</dbReference>
<dbReference type="InterPro" id="IPR002802">
    <property type="entry name" value="Endo_dU"/>
</dbReference>
<organism evidence="2 3">
    <name type="scientific">Ferroglobus placidus (strain DSM 10642 / AEDII12DO)</name>
    <dbReference type="NCBI Taxonomy" id="589924"/>
    <lineage>
        <taxon>Archaea</taxon>
        <taxon>Methanobacteriati</taxon>
        <taxon>Methanobacteriota</taxon>
        <taxon>Archaeoglobi</taxon>
        <taxon>Archaeoglobales</taxon>
        <taxon>Archaeoglobaceae</taxon>
        <taxon>Ferroglobus</taxon>
    </lineage>
</organism>
<keyword evidence="3" id="KW-1185">Reference proteome</keyword>
<gene>
    <name evidence="2" type="ordered locus">Ferp_1616</name>
</gene>